<keyword evidence="3" id="KW-1185">Reference proteome</keyword>
<dbReference type="InterPro" id="IPR036045">
    <property type="entry name" value="Sec1-like_sf"/>
</dbReference>
<dbReference type="InterPro" id="IPR043155">
    <property type="entry name" value="VPS33_dom3b"/>
</dbReference>
<dbReference type="InterPro" id="IPR027482">
    <property type="entry name" value="Sec1-like_dom2"/>
</dbReference>
<dbReference type="AlphaFoldDB" id="A0ABD2QN40"/>
<dbReference type="Gene3D" id="1.25.40.850">
    <property type="match status" value="1"/>
</dbReference>
<accession>A0ABD2QN40</accession>
<dbReference type="Proteomes" id="UP001626550">
    <property type="component" value="Unassembled WGS sequence"/>
</dbReference>
<gene>
    <name evidence="2" type="primary">VPS33A_1</name>
    <name evidence="2" type="ORF">Ciccas_000475</name>
</gene>
<protein>
    <submittedName>
        <fullName evidence="2">Vacuolar protein sorting-associated protein 33A</fullName>
    </submittedName>
</protein>
<name>A0ABD2QN40_9PLAT</name>
<comment type="similarity">
    <text evidence="1">Belongs to the STXBP/unc-18/SEC1 family.</text>
</comment>
<organism evidence="2 3">
    <name type="scientific">Cichlidogyrus casuarinus</name>
    <dbReference type="NCBI Taxonomy" id="1844966"/>
    <lineage>
        <taxon>Eukaryota</taxon>
        <taxon>Metazoa</taxon>
        <taxon>Spiralia</taxon>
        <taxon>Lophotrochozoa</taxon>
        <taxon>Platyhelminthes</taxon>
        <taxon>Monogenea</taxon>
        <taxon>Monopisthocotylea</taxon>
        <taxon>Dactylogyridea</taxon>
        <taxon>Ancyrocephalidae</taxon>
        <taxon>Cichlidogyrus</taxon>
    </lineage>
</organism>
<evidence type="ECO:0000313" key="3">
    <source>
        <dbReference type="Proteomes" id="UP001626550"/>
    </source>
</evidence>
<proteinExistence type="inferred from homology"/>
<evidence type="ECO:0000256" key="1">
    <source>
        <dbReference type="ARBA" id="ARBA00009884"/>
    </source>
</evidence>
<sequence>MCLQVLRMMCIQSLCNGGLQKKLLNFYRHAIINGYGFEHIYTLENLEKVGLMFEQGTTSHLTGVGQTVSHWAASFDPKLKSQFKLDADGTNEADAQLGSLFVGYVPMSIRIAQYFAFGPNSVQSGGASLSSKLALLQNLTTGAKETSQANTQQGALALLKEPQIDGGISKQASLVMVAFVGGATNSEISAIRQLSANSSSMYSAHAISDSCMFVCAYAANKPHILFSLLCHLASLAPLASSAPQSSYHPIIDKATKLEHYTSGGFLNKPKLCSQLKLEFSLPTTQSPQFSLHSAAATVLDRRTTIVLGRDGLVEFSQLSVRLA</sequence>
<dbReference type="Pfam" id="PF00995">
    <property type="entry name" value="Sec1"/>
    <property type="match status" value="1"/>
</dbReference>
<dbReference type="Gene3D" id="3.40.50.1910">
    <property type="match status" value="1"/>
</dbReference>
<dbReference type="InterPro" id="IPR001619">
    <property type="entry name" value="Sec1-like"/>
</dbReference>
<dbReference type="SUPFAM" id="SSF56815">
    <property type="entry name" value="Sec1/munc18-like (SM) proteins"/>
    <property type="match status" value="1"/>
</dbReference>
<reference evidence="2 3" key="1">
    <citation type="submission" date="2024-11" db="EMBL/GenBank/DDBJ databases">
        <title>Adaptive evolution of stress response genes in parasites aligns with host niche diversity.</title>
        <authorList>
            <person name="Hahn C."/>
            <person name="Resl P."/>
        </authorList>
    </citation>
    <scope>NUCLEOTIDE SEQUENCE [LARGE SCALE GENOMIC DNA]</scope>
    <source>
        <strain evidence="2">EGGRZ-B1_66</strain>
        <tissue evidence="2">Body</tissue>
    </source>
</reference>
<dbReference type="EMBL" id="JBJKFK010000025">
    <property type="protein sequence ID" value="KAL3320848.1"/>
    <property type="molecule type" value="Genomic_DNA"/>
</dbReference>
<comment type="caution">
    <text evidence="2">The sequence shown here is derived from an EMBL/GenBank/DDBJ whole genome shotgun (WGS) entry which is preliminary data.</text>
</comment>
<evidence type="ECO:0000313" key="2">
    <source>
        <dbReference type="EMBL" id="KAL3320848.1"/>
    </source>
</evidence>